<feature type="transmembrane region" description="Helical" evidence="1">
    <location>
        <begin position="138"/>
        <end position="162"/>
    </location>
</feature>
<keyword evidence="1" id="KW-0472">Membrane</keyword>
<dbReference type="AlphaFoldDB" id="A0A8H7D9A2"/>
<keyword evidence="1" id="KW-0812">Transmembrane</keyword>
<feature type="transmembrane region" description="Helical" evidence="1">
    <location>
        <begin position="182"/>
        <end position="202"/>
    </location>
</feature>
<feature type="transmembrane region" description="Helical" evidence="1">
    <location>
        <begin position="55"/>
        <end position="74"/>
    </location>
</feature>
<sequence length="339" mass="38000">MAFPDTDALALYGHAITLDLVTTISESIFCSAYGICFAIALYSIFRRGFTSRVRLIMLFVVIYLYAASVAQWALDMRNAFVRIHSLLMVPDVAIADRAYQPTAKYSALQVALFMFNMVIGDAVVIWRTWAIYQRVWSIVLQCICLLATFVFALADVICTSNGNIKTQSADASKICPLAEGTAWTLSIVINITCTKLIGWKAWRHRKMMQQLFPGKTGKMSGEKTLWILVESGFVYSLLWTIVFFCDARYHWDYASQVFTSLARQMAGMYPTLIIVIVNLQRTVWEEPLTDIVGTGAVSRALQWAPNSNGSAMTDTFRTERGEIHPDAGIGTTRETPVMQ</sequence>
<proteinExistence type="predicted"/>
<dbReference type="OrthoDB" id="2744793at2759"/>
<name>A0A8H7D9A2_9AGAR</name>
<feature type="transmembrane region" description="Helical" evidence="1">
    <location>
        <begin position="223"/>
        <end position="244"/>
    </location>
</feature>
<feature type="transmembrane region" description="Helical" evidence="1">
    <location>
        <begin position="20"/>
        <end position="43"/>
    </location>
</feature>
<feature type="transmembrane region" description="Helical" evidence="1">
    <location>
        <begin position="107"/>
        <end position="126"/>
    </location>
</feature>
<dbReference type="EMBL" id="JACAZH010000007">
    <property type="protein sequence ID" value="KAF7364287.1"/>
    <property type="molecule type" value="Genomic_DNA"/>
</dbReference>
<accession>A0A8H7D9A2</accession>
<organism evidence="2 3">
    <name type="scientific">Mycena sanguinolenta</name>
    <dbReference type="NCBI Taxonomy" id="230812"/>
    <lineage>
        <taxon>Eukaryota</taxon>
        <taxon>Fungi</taxon>
        <taxon>Dikarya</taxon>
        <taxon>Basidiomycota</taxon>
        <taxon>Agaricomycotina</taxon>
        <taxon>Agaricomycetes</taxon>
        <taxon>Agaricomycetidae</taxon>
        <taxon>Agaricales</taxon>
        <taxon>Marasmiineae</taxon>
        <taxon>Mycenaceae</taxon>
        <taxon>Mycena</taxon>
    </lineage>
</organism>
<evidence type="ECO:0000313" key="2">
    <source>
        <dbReference type="EMBL" id="KAF7364287.1"/>
    </source>
</evidence>
<protein>
    <submittedName>
        <fullName evidence="2">Uncharacterized protein</fullName>
    </submittedName>
</protein>
<evidence type="ECO:0000256" key="1">
    <source>
        <dbReference type="SAM" id="Phobius"/>
    </source>
</evidence>
<dbReference type="Proteomes" id="UP000623467">
    <property type="component" value="Unassembled WGS sequence"/>
</dbReference>
<keyword evidence="3" id="KW-1185">Reference proteome</keyword>
<reference evidence="2" key="1">
    <citation type="submission" date="2020-05" db="EMBL/GenBank/DDBJ databases">
        <title>Mycena genomes resolve the evolution of fungal bioluminescence.</title>
        <authorList>
            <person name="Tsai I.J."/>
        </authorList>
    </citation>
    <scope>NUCLEOTIDE SEQUENCE</scope>
    <source>
        <strain evidence="2">160909Yilan</strain>
    </source>
</reference>
<comment type="caution">
    <text evidence="2">The sequence shown here is derived from an EMBL/GenBank/DDBJ whole genome shotgun (WGS) entry which is preliminary data.</text>
</comment>
<gene>
    <name evidence="2" type="ORF">MSAN_01088600</name>
</gene>
<keyword evidence="1" id="KW-1133">Transmembrane helix</keyword>
<evidence type="ECO:0000313" key="3">
    <source>
        <dbReference type="Proteomes" id="UP000623467"/>
    </source>
</evidence>